<name>A0A8J6BQW6_ZIZPA</name>
<feature type="transmembrane region" description="Helical" evidence="3">
    <location>
        <begin position="53"/>
        <end position="73"/>
    </location>
</feature>
<dbReference type="EMBL" id="JAAALK010000081">
    <property type="protein sequence ID" value="KAG8090055.1"/>
    <property type="molecule type" value="Genomic_DNA"/>
</dbReference>
<evidence type="ECO:0000256" key="3">
    <source>
        <dbReference type="SAM" id="Phobius"/>
    </source>
</evidence>
<keyword evidence="1" id="KW-0433">Leucine-rich repeat</keyword>
<dbReference type="Pfam" id="PF00560">
    <property type="entry name" value="LRR_1"/>
    <property type="match status" value="4"/>
</dbReference>
<accession>A0A8J6BQW6</accession>
<comment type="caution">
    <text evidence="5">The sequence shown here is derived from an EMBL/GenBank/DDBJ whole genome shotgun (WGS) entry which is preliminary data.</text>
</comment>
<keyword evidence="3" id="KW-0472">Membrane</keyword>
<reference evidence="5" key="1">
    <citation type="journal article" date="2021" name="bioRxiv">
        <title>Whole Genome Assembly and Annotation of Northern Wild Rice, Zizania palustris L., Supports a Whole Genome Duplication in the Zizania Genus.</title>
        <authorList>
            <person name="Haas M."/>
            <person name="Kono T."/>
            <person name="Macchietto M."/>
            <person name="Millas R."/>
            <person name="McGilp L."/>
            <person name="Shao M."/>
            <person name="Duquette J."/>
            <person name="Hirsch C.N."/>
            <person name="Kimball J."/>
        </authorList>
    </citation>
    <scope>NUCLEOTIDE SEQUENCE</scope>
    <source>
        <tissue evidence="5">Fresh leaf tissue</tissue>
    </source>
</reference>
<dbReference type="InterPro" id="IPR053213">
    <property type="entry name" value="RLP29"/>
</dbReference>
<organism evidence="5 6">
    <name type="scientific">Zizania palustris</name>
    <name type="common">Northern wild rice</name>
    <dbReference type="NCBI Taxonomy" id="103762"/>
    <lineage>
        <taxon>Eukaryota</taxon>
        <taxon>Viridiplantae</taxon>
        <taxon>Streptophyta</taxon>
        <taxon>Embryophyta</taxon>
        <taxon>Tracheophyta</taxon>
        <taxon>Spermatophyta</taxon>
        <taxon>Magnoliopsida</taxon>
        <taxon>Liliopsida</taxon>
        <taxon>Poales</taxon>
        <taxon>Poaceae</taxon>
        <taxon>BOP clade</taxon>
        <taxon>Oryzoideae</taxon>
        <taxon>Oryzeae</taxon>
        <taxon>Zizaniinae</taxon>
        <taxon>Zizania</taxon>
    </lineage>
</organism>
<evidence type="ECO:0000256" key="1">
    <source>
        <dbReference type="ARBA" id="ARBA00022614"/>
    </source>
</evidence>
<keyword evidence="3" id="KW-1133">Transmembrane helix</keyword>
<feature type="domain" description="Leucine-rich repeat-containing N-terminal plant-type" evidence="4">
    <location>
        <begin position="76"/>
        <end position="115"/>
    </location>
</feature>
<reference evidence="5" key="2">
    <citation type="submission" date="2021-02" db="EMBL/GenBank/DDBJ databases">
        <authorList>
            <person name="Kimball J.A."/>
            <person name="Haas M.W."/>
            <person name="Macchietto M."/>
            <person name="Kono T."/>
            <person name="Duquette J."/>
            <person name="Shao M."/>
        </authorList>
    </citation>
    <scope>NUCLEOTIDE SEQUENCE</scope>
    <source>
        <tissue evidence="5">Fresh leaf tissue</tissue>
    </source>
</reference>
<dbReference type="PANTHER" id="PTHR48009">
    <property type="entry name" value="LEUCINE-RICH REPEAT (LRR) FAMILY PROTEIN"/>
    <property type="match status" value="1"/>
</dbReference>
<proteinExistence type="predicted"/>
<dbReference type="InterPro" id="IPR001611">
    <property type="entry name" value="Leu-rich_rpt"/>
</dbReference>
<keyword evidence="6" id="KW-1185">Reference proteome</keyword>
<dbReference type="PANTHER" id="PTHR48009:SF10">
    <property type="entry name" value="OS11G0644100 PROTEIN"/>
    <property type="match status" value="1"/>
</dbReference>
<dbReference type="OrthoDB" id="676979at2759"/>
<evidence type="ECO:0000313" key="5">
    <source>
        <dbReference type="EMBL" id="KAG8090055.1"/>
    </source>
</evidence>
<dbReference type="InterPro" id="IPR013210">
    <property type="entry name" value="LRR_N_plant-typ"/>
</dbReference>
<protein>
    <recommendedName>
        <fullName evidence="4">Leucine-rich repeat-containing N-terminal plant-type domain-containing protein</fullName>
    </recommendedName>
</protein>
<keyword evidence="3" id="KW-0812">Transmembrane</keyword>
<dbReference type="Pfam" id="PF08263">
    <property type="entry name" value="LRRNT_2"/>
    <property type="match status" value="1"/>
</dbReference>
<sequence>MPIKAEPPMLVVVVVRLQLSTPSTKLTSIACHLESRRSAAATMATRGMRRPRVLLLLLVADVLLAAAPAAATLHPVDYLALQAVRHALSDMPGSRFFASWDFTGDPCAFAGVYCSGDGRVVTLALGDPRAGAPGLSGVFPSPALARLSVLSSLSLVPGRVSGELSTAVAALPSLRFLALSGNLLSGDLPGTFSPALRTVDLSKNSFSGRIPSSLLLVRSLRTLVLSHNSLSGEIPRMVSSPLVHLDLRNNRLSGGVPSLPETLVYLSLASNRLSGRVGAVLRRLPRLSFVDLGGNGFSGEVPGEVFSFRIAYLQLRKNAFSGELRPAGPVPAGATVDLSHNALSGRVPPELAPASAVYLNGNKFAGELPREIAAAAEGGRMRVLFLQDNFLTAIRVGGVPASAAVCAHWNCVAPPPPVVAACPAKGGRGRRRPPAQCSGRRG</sequence>
<dbReference type="Proteomes" id="UP000729402">
    <property type="component" value="Unassembled WGS sequence"/>
</dbReference>
<evidence type="ECO:0000313" key="6">
    <source>
        <dbReference type="Proteomes" id="UP000729402"/>
    </source>
</evidence>
<evidence type="ECO:0000259" key="4">
    <source>
        <dbReference type="Pfam" id="PF08263"/>
    </source>
</evidence>
<gene>
    <name evidence="5" type="ORF">GUJ93_ZPchr0011g28306</name>
</gene>
<keyword evidence="2" id="KW-0677">Repeat</keyword>
<dbReference type="AlphaFoldDB" id="A0A8J6BQW6"/>
<evidence type="ECO:0000256" key="2">
    <source>
        <dbReference type="ARBA" id="ARBA00022737"/>
    </source>
</evidence>